<name>A0ABV5KP57_9BACL</name>
<gene>
    <name evidence="2" type="ORF">ACFFSY_09565</name>
</gene>
<evidence type="ECO:0000313" key="2">
    <source>
        <dbReference type="EMBL" id="MFB9326158.1"/>
    </source>
</evidence>
<accession>A0ABV5KP57</accession>
<proteinExistence type="predicted"/>
<protein>
    <submittedName>
        <fullName evidence="2">Uncharacterized protein</fullName>
    </submittedName>
</protein>
<evidence type="ECO:0000256" key="1">
    <source>
        <dbReference type="SAM" id="MobiDB-lite"/>
    </source>
</evidence>
<comment type="caution">
    <text evidence="2">The sequence shown here is derived from an EMBL/GenBank/DDBJ whole genome shotgun (WGS) entry which is preliminary data.</text>
</comment>
<sequence>MRRRKARLVRLAGRASLAAELFERMEERGAFRHARSAAKEWLLASRTVLDSLIDVLEERQTEPEPDAAPEGRGPFRQDTSGKAYVNKPKGARKIEIAEEQPEKGSERG</sequence>
<reference evidence="2 3" key="1">
    <citation type="submission" date="2024-09" db="EMBL/GenBank/DDBJ databases">
        <authorList>
            <person name="Sun Q."/>
            <person name="Mori K."/>
        </authorList>
    </citation>
    <scope>NUCLEOTIDE SEQUENCE [LARGE SCALE GENOMIC DNA]</scope>
    <source>
        <strain evidence="2 3">TISTR 2452</strain>
    </source>
</reference>
<dbReference type="EMBL" id="JBHMDO010000017">
    <property type="protein sequence ID" value="MFB9326158.1"/>
    <property type="molecule type" value="Genomic_DNA"/>
</dbReference>
<keyword evidence="3" id="KW-1185">Reference proteome</keyword>
<feature type="compositionally biased region" description="Basic and acidic residues" evidence="1">
    <location>
        <begin position="92"/>
        <end position="108"/>
    </location>
</feature>
<dbReference type="Proteomes" id="UP001589747">
    <property type="component" value="Unassembled WGS sequence"/>
</dbReference>
<dbReference type="RefSeq" id="WP_377493179.1">
    <property type="nucleotide sequence ID" value="NZ_JBHMDO010000017.1"/>
</dbReference>
<organism evidence="2 3">
    <name type="scientific">Paenibacillus aurantiacus</name>
    <dbReference type="NCBI Taxonomy" id="1936118"/>
    <lineage>
        <taxon>Bacteria</taxon>
        <taxon>Bacillati</taxon>
        <taxon>Bacillota</taxon>
        <taxon>Bacilli</taxon>
        <taxon>Bacillales</taxon>
        <taxon>Paenibacillaceae</taxon>
        <taxon>Paenibacillus</taxon>
    </lineage>
</organism>
<evidence type="ECO:0000313" key="3">
    <source>
        <dbReference type="Proteomes" id="UP001589747"/>
    </source>
</evidence>
<feature type="region of interest" description="Disordered" evidence="1">
    <location>
        <begin position="58"/>
        <end position="108"/>
    </location>
</feature>